<name>A0A4S8ZA29_AURPU</name>
<dbReference type="SMART" id="SM00257">
    <property type="entry name" value="LysM"/>
    <property type="match status" value="1"/>
</dbReference>
<protein>
    <recommendedName>
        <fullName evidence="2">LysM domain-containing protein</fullName>
    </recommendedName>
</protein>
<feature type="signal peptide" evidence="1">
    <location>
        <begin position="1"/>
        <end position="18"/>
    </location>
</feature>
<gene>
    <name evidence="3" type="ORF">D6D20_04477</name>
</gene>
<feature type="domain" description="LysM" evidence="2">
    <location>
        <begin position="449"/>
        <end position="496"/>
    </location>
</feature>
<dbReference type="InterPro" id="IPR036779">
    <property type="entry name" value="LysM_dom_sf"/>
</dbReference>
<organism evidence="3 4">
    <name type="scientific">Aureobasidium pullulans</name>
    <name type="common">Black yeast</name>
    <name type="synonym">Pullularia pullulans</name>
    <dbReference type="NCBI Taxonomy" id="5580"/>
    <lineage>
        <taxon>Eukaryota</taxon>
        <taxon>Fungi</taxon>
        <taxon>Dikarya</taxon>
        <taxon>Ascomycota</taxon>
        <taxon>Pezizomycotina</taxon>
        <taxon>Dothideomycetes</taxon>
        <taxon>Dothideomycetidae</taxon>
        <taxon>Dothideales</taxon>
        <taxon>Saccotheciaceae</taxon>
        <taxon>Aureobasidium</taxon>
    </lineage>
</organism>
<accession>A0A4S8ZA29</accession>
<dbReference type="Gene3D" id="3.10.350.10">
    <property type="entry name" value="LysM domain"/>
    <property type="match status" value="1"/>
</dbReference>
<dbReference type="Pfam" id="PF01476">
    <property type="entry name" value="LysM"/>
    <property type="match status" value="1"/>
</dbReference>
<dbReference type="InterPro" id="IPR018392">
    <property type="entry name" value="LysM"/>
</dbReference>
<evidence type="ECO:0000256" key="1">
    <source>
        <dbReference type="SAM" id="SignalP"/>
    </source>
</evidence>
<dbReference type="PROSITE" id="PS51782">
    <property type="entry name" value="LYSM"/>
    <property type="match status" value="1"/>
</dbReference>
<evidence type="ECO:0000313" key="3">
    <source>
        <dbReference type="EMBL" id="THW62286.1"/>
    </source>
</evidence>
<dbReference type="CDD" id="cd00118">
    <property type="entry name" value="LysM"/>
    <property type="match status" value="1"/>
</dbReference>
<comment type="caution">
    <text evidence="3">The sequence shown here is derived from an EMBL/GenBank/DDBJ whole genome shotgun (WGS) entry which is preliminary data.</text>
</comment>
<dbReference type="Proteomes" id="UP000310421">
    <property type="component" value="Unassembled WGS sequence"/>
</dbReference>
<dbReference type="SUPFAM" id="SSF54106">
    <property type="entry name" value="LysM domain"/>
    <property type="match status" value="1"/>
</dbReference>
<dbReference type="SUPFAM" id="SSF53955">
    <property type="entry name" value="Lysozyme-like"/>
    <property type="match status" value="1"/>
</dbReference>
<dbReference type="InterPro" id="IPR023346">
    <property type="entry name" value="Lysozyme-like_dom_sf"/>
</dbReference>
<feature type="chain" id="PRO_5020413938" description="LysM domain-containing protein" evidence="1">
    <location>
        <begin position="19"/>
        <end position="757"/>
    </location>
</feature>
<sequence length="757" mass="76112">MRVTQVIATLAPIGLVAAGPLHNHHRHTHLHHLHHRSVNGTSSNYTTSDTANSTIFADHITYETSTVNVAANFADGTDASSASSEAASSTISESSSILSTTAQLETASSTLSFSSGASYVSGSPSNASSALMISSSIPSEASVSIVLAVAATTPTAVGALSQTVDTTTSISVDTIYNTITVNGAVTTASASEKTVTVTDVVTNFVTATFSALAPFKAPAIKVAAISSGSSCAAIKTSIVYLPASVSPTLVAGGAASSKVSSIASKAASQSSIRYVSQSASKSSSSSIKKSSTSSKKTSTSAILPTSVAKPISTKKTSTSIKASTSTKKSSTSTKKTSASSLKISTATSVKKVTSSTSSVKKVTSSTSSVKKVTSSTKPATLITLSSLVQKGATTKTIISTSSIAAYVPSSSAKVSSKSAVSSAKASASSCAAVAAPASTQTGIVSGCTKWYTAKSGDYCYAIASANGISTDTFMSWNPAVNAPSCDSIWVGYAYCVAAGCSSSSSNTPSSAAKSSAQATTAKTSTVATAAVPSTKTSTSAATSTAVASSSYKMYSGNGTVAAGWPAQNQWIDFDTMFTANIPIMKQSCGNNGWGANDSDDEIAAIKAAIKKVSASSGVDARFILAIVMQESNGCVRVVTTSWSVQNPGLMQDHAGTGTCNSGGVIQDPCPSSEIEQMIVDGTTGTTSGDGLVQCLSQAAASDVSQYYRAARIYNGGYSGFKADDLGTGCCTLCYASDVANRLTGWSSGVSGCHLGTA</sequence>
<evidence type="ECO:0000313" key="4">
    <source>
        <dbReference type="Proteomes" id="UP000310421"/>
    </source>
</evidence>
<evidence type="ECO:0000259" key="2">
    <source>
        <dbReference type="PROSITE" id="PS51782"/>
    </source>
</evidence>
<reference evidence="3 4" key="1">
    <citation type="submission" date="2018-10" db="EMBL/GenBank/DDBJ databases">
        <title>Fifty Aureobasidium pullulans genomes reveal a recombining polyextremotolerant generalist.</title>
        <authorList>
            <person name="Gostincar C."/>
            <person name="Turk M."/>
            <person name="Zajc J."/>
            <person name="Gunde-Cimerman N."/>
        </authorList>
    </citation>
    <scope>NUCLEOTIDE SEQUENCE [LARGE SCALE GENOMIC DNA]</scope>
    <source>
        <strain evidence="3 4">EXF-10751</strain>
    </source>
</reference>
<keyword evidence="1" id="KW-0732">Signal</keyword>
<dbReference type="Gene3D" id="1.10.530.10">
    <property type="match status" value="1"/>
</dbReference>
<proteinExistence type="predicted"/>
<dbReference type="EMBL" id="QZAN01000039">
    <property type="protein sequence ID" value="THW62286.1"/>
    <property type="molecule type" value="Genomic_DNA"/>
</dbReference>
<dbReference type="AlphaFoldDB" id="A0A4S8ZA29"/>